<dbReference type="InterPro" id="IPR001270">
    <property type="entry name" value="ClpA/B"/>
</dbReference>
<keyword evidence="1 5" id="KW-0677">Repeat</keyword>
<reference evidence="10" key="1">
    <citation type="submission" date="2017-04" db="EMBL/GenBank/DDBJ databases">
        <title>Function of individual gut microbiota members based on whole genome sequencing of pure cultures obtained from chicken caecum.</title>
        <authorList>
            <person name="Medvecky M."/>
            <person name="Cejkova D."/>
            <person name="Polansky O."/>
            <person name="Karasova D."/>
            <person name="Kubasova T."/>
            <person name="Cizek A."/>
            <person name="Rychlik I."/>
        </authorList>
    </citation>
    <scope>NUCLEOTIDE SEQUENCE [LARGE SCALE GENOMIC DNA]</scope>
    <source>
        <strain evidence="10">An70</strain>
    </source>
</reference>
<evidence type="ECO:0000256" key="7">
    <source>
        <dbReference type="SAM" id="MobiDB-lite"/>
    </source>
</evidence>
<dbReference type="PROSITE" id="PS51903">
    <property type="entry name" value="CLP_R"/>
    <property type="match status" value="1"/>
</dbReference>
<evidence type="ECO:0000256" key="5">
    <source>
        <dbReference type="PROSITE-ProRule" id="PRU01251"/>
    </source>
</evidence>
<dbReference type="PANTHER" id="PTHR11638">
    <property type="entry name" value="ATP-DEPENDENT CLP PROTEASE"/>
    <property type="match status" value="1"/>
</dbReference>
<feature type="compositionally biased region" description="Low complexity" evidence="7">
    <location>
        <begin position="911"/>
        <end position="923"/>
    </location>
</feature>
<keyword evidence="3" id="KW-0067">ATP-binding</keyword>
<dbReference type="InterPro" id="IPR003959">
    <property type="entry name" value="ATPase_AAA_core"/>
</dbReference>
<organism evidence="9 10">
    <name type="scientific">Enorma massiliensis</name>
    <dbReference type="NCBI Taxonomy" id="1472761"/>
    <lineage>
        <taxon>Bacteria</taxon>
        <taxon>Bacillati</taxon>
        <taxon>Actinomycetota</taxon>
        <taxon>Coriobacteriia</taxon>
        <taxon>Coriobacteriales</taxon>
        <taxon>Coriobacteriaceae</taxon>
        <taxon>Enorma</taxon>
    </lineage>
</organism>
<evidence type="ECO:0000256" key="3">
    <source>
        <dbReference type="ARBA" id="ARBA00022840"/>
    </source>
</evidence>
<dbReference type="InterPro" id="IPR004176">
    <property type="entry name" value="Clp_R_N"/>
</dbReference>
<dbReference type="InterPro" id="IPR003593">
    <property type="entry name" value="AAA+_ATPase"/>
</dbReference>
<dbReference type="InterPro" id="IPR050130">
    <property type="entry name" value="ClpA_ClpB"/>
</dbReference>
<dbReference type="GO" id="GO:0005737">
    <property type="term" value="C:cytoplasm"/>
    <property type="evidence" value="ECO:0007669"/>
    <property type="project" value="TreeGrafter"/>
</dbReference>
<dbReference type="Pfam" id="PF02861">
    <property type="entry name" value="Clp_N"/>
    <property type="match status" value="2"/>
</dbReference>
<dbReference type="SUPFAM" id="SSF81923">
    <property type="entry name" value="Double Clp-N motif"/>
    <property type="match status" value="2"/>
</dbReference>
<dbReference type="Gene3D" id="4.10.860.10">
    <property type="entry name" value="UVR domain"/>
    <property type="match status" value="1"/>
</dbReference>
<feature type="compositionally biased region" description="Low complexity" evidence="7">
    <location>
        <begin position="109"/>
        <end position="130"/>
    </location>
</feature>
<dbReference type="SMART" id="SM01086">
    <property type="entry name" value="ClpB_D2-small"/>
    <property type="match status" value="1"/>
</dbReference>
<dbReference type="AlphaFoldDB" id="A0A1Y3U057"/>
<protein>
    <submittedName>
        <fullName evidence="9">NDP-hexose 4-ketoreductase</fullName>
    </submittedName>
</protein>
<dbReference type="FunFam" id="3.40.50.300:FF:000010">
    <property type="entry name" value="Chaperone clpB 1, putative"/>
    <property type="match status" value="1"/>
</dbReference>
<dbReference type="GO" id="GO:0016887">
    <property type="term" value="F:ATP hydrolysis activity"/>
    <property type="evidence" value="ECO:0007669"/>
    <property type="project" value="InterPro"/>
</dbReference>
<evidence type="ECO:0000256" key="4">
    <source>
        <dbReference type="ARBA" id="ARBA00023186"/>
    </source>
</evidence>
<dbReference type="Pfam" id="PF00004">
    <property type="entry name" value="AAA"/>
    <property type="match status" value="1"/>
</dbReference>
<feature type="domain" description="Clp R" evidence="8">
    <location>
        <begin position="2"/>
        <end position="210"/>
    </location>
</feature>
<dbReference type="PROSITE" id="PS00870">
    <property type="entry name" value="CLPAB_1"/>
    <property type="match status" value="1"/>
</dbReference>
<gene>
    <name evidence="9" type="ORF">B5G21_08270</name>
</gene>
<keyword evidence="4" id="KW-0143">Chaperone</keyword>
<evidence type="ECO:0000313" key="9">
    <source>
        <dbReference type="EMBL" id="OUN42162.1"/>
    </source>
</evidence>
<dbReference type="InterPro" id="IPR036628">
    <property type="entry name" value="Clp_N_dom_sf"/>
</dbReference>
<evidence type="ECO:0000256" key="6">
    <source>
        <dbReference type="SAM" id="Coils"/>
    </source>
</evidence>
<dbReference type="Pfam" id="PF10431">
    <property type="entry name" value="ClpB_D2-small"/>
    <property type="match status" value="1"/>
</dbReference>
<dbReference type="eggNOG" id="COG0542">
    <property type="taxonomic scope" value="Bacteria"/>
</dbReference>
<accession>A0A1Y3U057</accession>
<dbReference type="Pfam" id="PF17871">
    <property type="entry name" value="AAA_lid_9"/>
    <property type="match status" value="1"/>
</dbReference>
<dbReference type="Pfam" id="PF07724">
    <property type="entry name" value="AAA_2"/>
    <property type="match status" value="1"/>
</dbReference>
<dbReference type="Gene3D" id="1.10.1780.10">
    <property type="entry name" value="Clp, N-terminal domain"/>
    <property type="match status" value="1"/>
</dbReference>
<dbReference type="PANTHER" id="PTHR11638:SF18">
    <property type="entry name" value="HEAT SHOCK PROTEIN 104"/>
    <property type="match status" value="1"/>
</dbReference>
<dbReference type="EMBL" id="NFHO01000009">
    <property type="protein sequence ID" value="OUN42162.1"/>
    <property type="molecule type" value="Genomic_DNA"/>
</dbReference>
<feature type="compositionally biased region" description="Gly residues" evidence="7">
    <location>
        <begin position="924"/>
        <end position="937"/>
    </location>
</feature>
<evidence type="ECO:0000259" key="8">
    <source>
        <dbReference type="PROSITE" id="PS51903"/>
    </source>
</evidence>
<dbReference type="CDD" id="cd00009">
    <property type="entry name" value="AAA"/>
    <property type="match status" value="1"/>
</dbReference>
<keyword evidence="6" id="KW-0175">Coiled coil</keyword>
<evidence type="ECO:0000256" key="2">
    <source>
        <dbReference type="ARBA" id="ARBA00022741"/>
    </source>
</evidence>
<comment type="caution">
    <text evidence="9">The sequence shown here is derived from an EMBL/GenBank/DDBJ whole genome shotgun (WGS) entry which is preliminary data.</text>
</comment>
<feature type="region of interest" description="Disordered" evidence="7">
    <location>
        <begin position="68"/>
        <end position="141"/>
    </location>
</feature>
<feature type="coiled-coil region" evidence="6">
    <location>
        <begin position="498"/>
        <end position="544"/>
    </location>
</feature>
<dbReference type="CDD" id="cd19499">
    <property type="entry name" value="RecA-like_ClpB_Hsp104-like"/>
    <property type="match status" value="1"/>
</dbReference>
<dbReference type="GO" id="GO:0005524">
    <property type="term" value="F:ATP binding"/>
    <property type="evidence" value="ECO:0007669"/>
    <property type="project" value="UniProtKB-KW"/>
</dbReference>
<dbReference type="GO" id="GO:0034605">
    <property type="term" value="P:cellular response to heat"/>
    <property type="evidence" value="ECO:0007669"/>
    <property type="project" value="TreeGrafter"/>
</dbReference>
<keyword evidence="2" id="KW-0547">Nucleotide-binding</keyword>
<dbReference type="Proteomes" id="UP000196560">
    <property type="component" value="Unassembled WGS sequence"/>
</dbReference>
<dbReference type="SUPFAM" id="SSF52540">
    <property type="entry name" value="P-loop containing nucleoside triphosphate hydrolases"/>
    <property type="match status" value="2"/>
</dbReference>
<evidence type="ECO:0000313" key="10">
    <source>
        <dbReference type="Proteomes" id="UP000196560"/>
    </source>
</evidence>
<dbReference type="InterPro" id="IPR019489">
    <property type="entry name" value="Clp_ATPase_C"/>
</dbReference>
<proteinExistence type="predicted"/>
<feature type="region of interest" description="Disordered" evidence="7">
    <location>
        <begin position="907"/>
        <end position="937"/>
    </location>
</feature>
<dbReference type="SMART" id="SM00382">
    <property type="entry name" value="AAA"/>
    <property type="match status" value="2"/>
</dbReference>
<dbReference type="PRINTS" id="PR00300">
    <property type="entry name" value="CLPPROTEASEA"/>
</dbReference>
<name>A0A1Y3U057_9ACTN</name>
<dbReference type="STRING" id="1118060.GCA_000311845_00482"/>
<dbReference type="Gene3D" id="3.40.50.300">
    <property type="entry name" value="P-loop containing nucleotide triphosphate hydrolases"/>
    <property type="match status" value="2"/>
</dbReference>
<dbReference type="FunFam" id="3.40.50.300:FF:000025">
    <property type="entry name" value="ATP-dependent Clp protease subunit"/>
    <property type="match status" value="1"/>
</dbReference>
<dbReference type="InterPro" id="IPR018368">
    <property type="entry name" value="ClpA/B_CS1"/>
</dbReference>
<dbReference type="InterPro" id="IPR041546">
    <property type="entry name" value="ClpA/ClpB_AAA_lid"/>
</dbReference>
<sequence length="937" mass="99738">MLDRFTDRARRVMSMAKEEAIALSSTKVGTEHLLLALAKEEGIASEALQSLDISYDDVMDQIKEAAGAATTKPATGSPAVDASSASSSADSSADDAPASDGDGAHRAESATGSASEGATGTASEGATGAAPDGASSRNAGQGKLAFTPSVITVMEKSFRHARENNQTYVSTEHLLLGIVDESSCMAMDILMRLGVSAASVRQAVEKLTSKDQGRRPFAGAASVRPGSGLPFFSGDSSQGKGDDSSVLKQFGTNLTQEARDGKLDPVIGREKEVSRMMEILSRRTKNNPLILGDPGVGKTAIVEGLAQEIAAGNVPENLMNKNIWSLDLPGLVAGAKYRGEFEERLKGVIQEATEADDIILFIDEMHTLIGAGSSAEGSIDASSMLKPVLARGVFQIIGATTAEEYRKYLSKDPAFERRFQSIDIEEPSIEDTVKILTALLPRYEEHHHVHYTPEAVEAAATLSSRYIQDRFLPDKAIDLIDESGARARIARNRAPEPVREAEARLGELKAAADEAAENDDMNRAAELKEQEKQAEIELSEARAAWNAQMDAAPIVIDVPQIADIVSVASGVPVSSLTEDESRRLLNCENVLKTRIIGQDEAVNAVAKAIRRSRSPLKDPRRPGGSFIFLGPTGTGKTELAKTLAEYLFGSKDALISFDMSEFASEYEVSKLIGSPPGYVGHEEGGQLTKAVRRHPYSVVLFDEIEKAHPDIFNILLQVLDEGRLTDGQGKTVDFRNTVVIMTSNVGAREIAQESSVGFGSTGEAGLSSTEIKSRAMGELKRLFRPEFLNRVDDIVVFQKLAGESLTKIAELLVDDLRQRLIANGMNIKLTDAAIAKIVAEGTDLTNGARPLRRAIQKLIEDPLSEELLAGEWNAGDTVLCDVVDGSFVFSHGTGKIPAPRSIGALGGSFEPAPRSSAAAPALAGGPGGAAQSGSGTR</sequence>
<evidence type="ECO:0000256" key="1">
    <source>
        <dbReference type="ARBA" id="ARBA00022737"/>
    </source>
</evidence>
<dbReference type="Gene3D" id="1.10.8.60">
    <property type="match status" value="2"/>
</dbReference>
<dbReference type="InterPro" id="IPR027417">
    <property type="entry name" value="P-loop_NTPase"/>
</dbReference>
<feature type="compositionally biased region" description="Low complexity" evidence="7">
    <location>
        <begin position="68"/>
        <end position="101"/>
    </location>
</feature>
<dbReference type="RefSeq" id="WP_087186813.1">
    <property type="nucleotide sequence ID" value="NZ_NFHO01000009.1"/>
</dbReference>
<keyword evidence="10" id="KW-1185">Reference proteome</keyword>